<evidence type="ECO:0000313" key="4">
    <source>
        <dbReference type="RefSeq" id="XP_032828408.1"/>
    </source>
</evidence>
<evidence type="ECO:0000256" key="1">
    <source>
        <dbReference type="SAM" id="MobiDB-lite"/>
    </source>
</evidence>
<accession>A0AAJ7U503</accession>
<evidence type="ECO:0000256" key="2">
    <source>
        <dbReference type="SAM" id="SignalP"/>
    </source>
</evidence>
<reference evidence="4" key="1">
    <citation type="submission" date="2025-08" db="UniProtKB">
        <authorList>
            <consortium name="RefSeq"/>
        </authorList>
    </citation>
    <scope>IDENTIFICATION</scope>
    <source>
        <tissue evidence="4">Sperm</tissue>
    </source>
</reference>
<keyword evidence="2" id="KW-0732">Signal</keyword>
<name>A0AAJ7U503_PETMA</name>
<sequence>MRTIVALALSATLLFLMAESTPILTQEQANQILRSKRSPPDHGYPNPKAGHADEPMREYLMHLQVLEARVEERNLEHWLNPHCLPHCNRNYVHPV</sequence>
<organism evidence="3 4">
    <name type="scientific">Petromyzon marinus</name>
    <name type="common">Sea lamprey</name>
    <dbReference type="NCBI Taxonomy" id="7757"/>
    <lineage>
        <taxon>Eukaryota</taxon>
        <taxon>Metazoa</taxon>
        <taxon>Chordata</taxon>
        <taxon>Craniata</taxon>
        <taxon>Vertebrata</taxon>
        <taxon>Cyclostomata</taxon>
        <taxon>Hyperoartia</taxon>
        <taxon>Petromyzontiformes</taxon>
        <taxon>Petromyzontidae</taxon>
        <taxon>Petromyzon</taxon>
    </lineage>
</organism>
<gene>
    <name evidence="4" type="primary">C3H17orf67</name>
</gene>
<dbReference type="KEGG" id="pmrn:116952823"/>
<dbReference type="InterPro" id="IPR027870">
    <property type="entry name" value="DUF4543"/>
</dbReference>
<dbReference type="PANTHER" id="PTHR48415">
    <property type="entry name" value="GENE 525-RELATED"/>
    <property type="match status" value="1"/>
</dbReference>
<dbReference type="CTD" id="116952823"/>
<dbReference type="Pfam" id="PF15076">
    <property type="entry name" value="DUF4543"/>
    <property type="match status" value="1"/>
</dbReference>
<feature type="signal peptide" evidence="2">
    <location>
        <begin position="1"/>
        <end position="18"/>
    </location>
</feature>
<dbReference type="PANTHER" id="PTHR48415:SF1">
    <property type="entry name" value="GENE 525-RELATED"/>
    <property type="match status" value="1"/>
</dbReference>
<keyword evidence="3" id="KW-1185">Reference proteome</keyword>
<protein>
    <submittedName>
        <fullName evidence="4">Uncharacterized protein C17orf67 homolog</fullName>
    </submittedName>
</protein>
<dbReference type="AlphaFoldDB" id="A0AAJ7U503"/>
<feature type="region of interest" description="Disordered" evidence="1">
    <location>
        <begin position="29"/>
        <end position="53"/>
    </location>
</feature>
<proteinExistence type="predicted"/>
<feature type="chain" id="PRO_5042591921" evidence="2">
    <location>
        <begin position="19"/>
        <end position="95"/>
    </location>
</feature>
<dbReference type="Proteomes" id="UP001318040">
    <property type="component" value="Chromosome 3"/>
</dbReference>
<evidence type="ECO:0000313" key="3">
    <source>
        <dbReference type="Proteomes" id="UP001318040"/>
    </source>
</evidence>
<dbReference type="RefSeq" id="XP_032828408.1">
    <property type="nucleotide sequence ID" value="XM_032972517.1"/>
</dbReference>